<dbReference type="PANTHER" id="PTHR11240:SF22">
    <property type="entry name" value="RIBONUCLEASE T2"/>
    <property type="match status" value="1"/>
</dbReference>
<dbReference type="PANTHER" id="PTHR11240">
    <property type="entry name" value="RIBONUCLEASE T2"/>
    <property type="match status" value="1"/>
</dbReference>
<organism evidence="3 4">
    <name type="scientific">Blattamonas nauphoetae</name>
    <dbReference type="NCBI Taxonomy" id="2049346"/>
    <lineage>
        <taxon>Eukaryota</taxon>
        <taxon>Metamonada</taxon>
        <taxon>Preaxostyla</taxon>
        <taxon>Oxymonadida</taxon>
        <taxon>Blattamonas</taxon>
    </lineage>
</organism>
<dbReference type="InterPro" id="IPR001568">
    <property type="entry name" value="RNase_T2-like"/>
</dbReference>
<proteinExistence type="inferred from homology"/>
<evidence type="ECO:0000313" key="3">
    <source>
        <dbReference type="EMBL" id="KAK2951401.1"/>
    </source>
</evidence>
<dbReference type="Gene3D" id="3.90.730.10">
    <property type="entry name" value="Ribonuclease T2-like"/>
    <property type="match status" value="1"/>
</dbReference>
<evidence type="ECO:0000256" key="2">
    <source>
        <dbReference type="RuleBase" id="RU004328"/>
    </source>
</evidence>
<protein>
    <submittedName>
        <fullName evidence="3">Ribonuclease T2 family protein</fullName>
    </submittedName>
</protein>
<comment type="caution">
    <text evidence="3">The sequence shown here is derived from an EMBL/GenBank/DDBJ whole genome shotgun (WGS) entry which is preliminary data.</text>
</comment>
<reference evidence="3 4" key="1">
    <citation type="journal article" date="2022" name="bioRxiv">
        <title>Genomics of Preaxostyla Flagellates Illuminates Evolutionary Transitions and the Path Towards Mitochondrial Loss.</title>
        <authorList>
            <person name="Novak L.V.F."/>
            <person name="Treitli S.C."/>
            <person name="Pyrih J."/>
            <person name="Halakuc P."/>
            <person name="Pipaliya S.V."/>
            <person name="Vacek V."/>
            <person name="Brzon O."/>
            <person name="Soukal P."/>
            <person name="Eme L."/>
            <person name="Dacks J.B."/>
            <person name="Karnkowska A."/>
            <person name="Elias M."/>
            <person name="Hampl V."/>
        </authorList>
    </citation>
    <scope>NUCLEOTIDE SEQUENCE [LARGE SCALE GENOMIC DNA]</scope>
    <source>
        <strain evidence="3">NAU3</strain>
        <tissue evidence="3">Gut</tissue>
    </source>
</reference>
<sequence length="228" mass="25837">MIATLFFILHSTWALKSRLPSNEEHYLLEVVYTAASCIENKYSGYKVKDDVNPFTIVSLQPMKTPMNGSTFCDPSYHYTGEEVAEIDTISADWMEELPTVENSRAEAAVKYGTCALDALGDMSQYFKEAVKLHRFANLSKALEDARIKPSPSPVSVVNVWNAWKAKLRFNALTECRSFEGQSILYKVFIVVNSQFRVIEPPIEYKRKYNQLCPNVIRVPAIPDYCLAG</sequence>
<gene>
    <name evidence="3" type="ORF">BLNAU_13681</name>
</gene>
<dbReference type="InterPro" id="IPR036430">
    <property type="entry name" value="RNase_T2-like_sf"/>
</dbReference>
<dbReference type="Proteomes" id="UP001281761">
    <property type="component" value="Unassembled WGS sequence"/>
</dbReference>
<comment type="similarity">
    <text evidence="1 2">Belongs to the RNase T2 family.</text>
</comment>
<evidence type="ECO:0000256" key="1">
    <source>
        <dbReference type="ARBA" id="ARBA00007469"/>
    </source>
</evidence>
<dbReference type="EMBL" id="JARBJD010000119">
    <property type="protein sequence ID" value="KAK2951401.1"/>
    <property type="molecule type" value="Genomic_DNA"/>
</dbReference>
<keyword evidence="4" id="KW-1185">Reference proteome</keyword>
<dbReference type="Pfam" id="PF00445">
    <property type="entry name" value="Ribonuclease_T2"/>
    <property type="match status" value="1"/>
</dbReference>
<dbReference type="SUPFAM" id="SSF55895">
    <property type="entry name" value="Ribonuclease Rh-like"/>
    <property type="match status" value="1"/>
</dbReference>
<name>A0ABQ9XMC0_9EUKA</name>
<evidence type="ECO:0000313" key="4">
    <source>
        <dbReference type="Proteomes" id="UP001281761"/>
    </source>
</evidence>
<accession>A0ABQ9XMC0</accession>